<accession>A0A6J7PC72</accession>
<dbReference type="AlphaFoldDB" id="A0A6J7PC72"/>
<proteinExistence type="predicted"/>
<dbReference type="EMBL" id="CAFBOM010000332">
    <property type="protein sequence ID" value="CAB5002678.1"/>
    <property type="molecule type" value="Genomic_DNA"/>
</dbReference>
<organism evidence="1">
    <name type="scientific">freshwater metagenome</name>
    <dbReference type="NCBI Taxonomy" id="449393"/>
    <lineage>
        <taxon>unclassified sequences</taxon>
        <taxon>metagenomes</taxon>
        <taxon>ecological metagenomes</taxon>
    </lineage>
</organism>
<protein>
    <submittedName>
        <fullName evidence="1">Unannotated protein</fullName>
    </submittedName>
</protein>
<gene>
    <name evidence="1" type="ORF">UFOPK3957_01673</name>
</gene>
<reference evidence="1" key="1">
    <citation type="submission" date="2020-05" db="EMBL/GenBank/DDBJ databases">
        <authorList>
            <person name="Chiriac C."/>
            <person name="Salcher M."/>
            <person name="Ghai R."/>
            <person name="Kavagutti S V."/>
        </authorList>
    </citation>
    <scope>NUCLEOTIDE SEQUENCE</scope>
</reference>
<evidence type="ECO:0000313" key="1">
    <source>
        <dbReference type="EMBL" id="CAB5002678.1"/>
    </source>
</evidence>
<name>A0A6J7PC72_9ZZZZ</name>
<sequence length="209" mass="21312">MSRSTGSRTITVAAVLVAALALLTTPAQASARTAPAKPATGSIVLTFGPSYVQQMFKAGVFIYGSSDVSVKMSDSTALSAVVPLNGESTSTPTTLIQVDGEAGGVDFFNGPGEATAGIAGLAIRRTGTTGMITGRVIGPYSAGAGQFDETLPVFSLSSVRTTRSTTGWKMTAKMTLTDRGATALNTLLKTTFFREGTPVGSFNADVKAG</sequence>